<evidence type="ECO:0000256" key="7">
    <source>
        <dbReference type="ARBA" id="ARBA00022990"/>
    </source>
</evidence>
<reference evidence="17" key="3">
    <citation type="journal article" date="2014" name="Nature">
        <title>Elephant shark genome provides unique insights into gnathostome evolution.</title>
        <authorList>
            <consortium name="International Elephant Shark Genome Sequencing Consortium"/>
            <person name="Venkatesh B."/>
            <person name="Lee A.P."/>
            <person name="Ravi V."/>
            <person name="Maurya A.K."/>
            <person name="Lian M.M."/>
            <person name="Swann J.B."/>
            <person name="Ohta Y."/>
            <person name="Flajnik M.F."/>
            <person name="Sutoh Y."/>
            <person name="Kasahara M."/>
            <person name="Hoon S."/>
            <person name="Gangu V."/>
            <person name="Roy S.W."/>
            <person name="Irimia M."/>
            <person name="Korzh V."/>
            <person name="Kondrychyn I."/>
            <person name="Lim Z.W."/>
            <person name="Tay B.H."/>
            <person name="Tohari S."/>
            <person name="Kong K.W."/>
            <person name="Ho S."/>
            <person name="Lorente-Galdos B."/>
            <person name="Quilez J."/>
            <person name="Marques-Bonet T."/>
            <person name="Raney B.J."/>
            <person name="Ingham P.W."/>
            <person name="Tay A."/>
            <person name="Hillier L.W."/>
            <person name="Minx P."/>
            <person name="Boehm T."/>
            <person name="Wilson R.K."/>
            <person name="Brenner S."/>
            <person name="Warren W.C."/>
        </authorList>
    </citation>
    <scope>NUCLEOTIDE SEQUENCE [LARGE SCALE GENOMIC DNA]</scope>
</reference>
<comment type="function">
    <text evidence="9">S-adenosyl-L-methionine-dependent 2'-O-ribose methyltransferase that catalyzes the formation of 2'-O-methylguanosine at position 18 (Gm18) in a subset of tRNA. Selectively mediates Gm18 methylation of tRNAGln-TTG/CTG and tRNASer-TGA/GCT. Gm18 modification can enhance the stability of modified tRNAs.</text>
</comment>
<name>A0A4W3JS87_CALMI</name>
<feature type="domain" description="TARBP1" evidence="15">
    <location>
        <begin position="281"/>
        <end position="407"/>
    </location>
</feature>
<protein>
    <recommendedName>
        <fullName evidence="11">tRNA (guanosine(18)-2'-O)-methyltransferase TARBP1</fullName>
        <ecNumber evidence="10">2.1.1.34</ecNumber>
    </recommendedName>
    <alternativeName>
        <fullName evidence="12">TAR RNA-binding protein 1</fullName>
    </alternativeName>
</protein>
<evidence type="ECO:0000259" key="14">
    <source>
        <dbReference type="Pfam" id="PF00588"/>
    </source>
</evidence>
<evidence type="ECO:0000256" key="8">
    <source>
        <dbReference type="ARBA" id="ARBA00093266"/>
    </source>
</evidence>
<feature type="region of interest" description="Disordered" evidence="13">
    <location>
        <begin position="62"/>
        <end position="89"/>
    </location>
</feature>
<dbReference type="PANTHER" id="PTHR12029">
    <property type="entry name" value="RNA METHYLTRANSFERASE"/>
    <property type="match status" value="1"/>
</dbReference>
<keyword evidence="17" id="KW-1185">Reference proteome</keyword>
<feature type="region of interest" description="Disordered" evidence="13">
    <location>
        <begin position="114"/>
        <end position="134"/>
    </location>
</feature>
<dbReference type="GeneTree" id="ENSGT00390000003939"/>
<evidence type="ECO:0000313" key="17">
    <source>
        <dbReference type="Proteomes" id="UP000314986"/>
    </source>
</evidence>
<dbReference type="GO" id="GO:0141100">
    <property type="term" value="F:tRNA (guanine(18)-2'-O)-methyltransferase activity"/>
    <property type="evidence" value="ECO:0007669"/>
    <property type="project" value="UniProtKB-EC"/>
</dbReference>
<dbReference type="InterPro" id="IPR016024">
    <property type="entry name" value="ARM-type_fold"/>
</dbReference>
<evidence type="ECO:0000313" key="16">
    <source>
        <dbReference type="Ensembl" id="ENSCMIP00000045612.1"/>
    </source>
</evidence>
<evidence type="ECO:0000256" key="5">
    <source>
        <dbReference type="ARBA" id="ARBA00022691"/>
    </source>
</evidence>
<evidence type="ECO:0000256" key="1">
    <source>
        <dbReference type="ARBA" id="ARBA00007228"/>
    </source>
</evidence>
<dbReference type="InParanoid" id="A0A4W3JS87"/>
<evidence type="ECO:0000259" key="15">
    <source>
        <dbReference type="Pfam" id="PF25050"/>
    </source>
</evidence>
<dbReference type="SUPFAM" id="SSF48371">
    <property type="entry name" value="ARM repeat"/>
    <property type="match status" value="1"/>
</dbReference>
<evidence type="ECO:0000256" key="12">
    <source>
        <dbReference type="ARBA" id="ARBA00093656"/>
    </source>
</evidence>
<feature type="domain" description="tRNA/rRNA methyltransferase SpoU type" evidence="14">
    <location>
        <begin position="1506"/>
        <end position="1647"/>
    </location>
</feature>
<keyword evidence="7" id="KW-0007">Acetylation</keyword>
<feature type="compositionally biased region" description="Basic and acidic residues" evidence="13">
    <location>
        <begin position="121"/>
        <end position="134"/>
    </location>
</feature>
<evidence type="ECO:0000256" key="11">
    <source>
        <dbReference type="ARBA" id="ARBA00093636"/>
    </source>
</evidence>
<dbReference type="FunFam" id="3.40.1280.10:FF:000010">
    <property type="entry name" value="probable methyltransferase TARBP1"/>
    <property type="match status" value="1"/>
</dbReference>
<dbReference type="Pfam" id="PF25050">
    <property type="entry name" value="TARBP1"/>
    <property type="match status" value="1"/>
</dbReference>
<evidence type="ECO:0000256" key="13">
    <source>
        <dbReference type="SAM" id="MobiDB-lite"/>
    </source>
</evidence>
<dbReference type="GO" id="GO:0003723">
    <property type="term" value="F:RNA binding"/>
    <property type="evidence" value="ECO:0007669"/>
    <property type="project" value="UniProtKB-KW"/>
</dbReference>
<reference evidence="17" key="2">
    <citation type="journal article" date="2007" name="PLoS Biol.">
        <title>Survey sequencing and comparative analysis of the elephant shark (Callorhinchus milii) genome.</title>
        <authorList>
            <person name="Venkatesh B."/>
            <person name="Kirkness E.F."/>
            <person name="Loh Y.H."/>
            <person name="Halpern A.L."/>
            <person name="Lee A.P."/>
            <person name="Johnson J."/>
            <person name="Dandona N."/>
            <person name="Viswanathan L.D."/>
            <person name="Tay A."/>
            <person name="Venter J.C."/>
            <person name="Strausberg R.L."/>
            <person name="Brenner S."/>
        </authorList>
    </citation>
    <scope>NUCLEOTIDE SEQUENCE [LARGE SCALE GENOMIC DNA]</scope>
</reference>
<dbReference type="InterPro" id="IPR001537">
    <property type="entry name" value="SpoU_MeTrfase"/>
</dbReference>
<reference evidence="17" key="1">
    <citation type="journal article" date="2006" name="Science">
        <title>Ancient noncoding elements conserved in the human genome.</title>
        <authorList>
            <person name="Venkatesh B."/>
            <person name="Kirkness E.F."/>
            <person name="Loh Y.H."/>
            <person name="Halpern A.L."/>
            <person name="Lee A.P."/>
            <person name="Johnson J."/>
            <person name="Dandona N."/>
            <person name="Viswanathan L.D."/>
            <person name="Tay A."/>
            <person name="Venter J.C."/>
            <person name="Strausberg R.L."/>
            <person name="Brenner S."/>
        </authorList>
    </citation>
    <scope>NUCLEOTIDE SEQUENCE [LARGE SCALE GENOMIC DNA]</scope>
</reference>
<dbReference type="Pfam" id="PF00588">
    <property type="entry name" value="SpoU_methylase"/>
    <property type="match status" value="1"/>
</dbReference>
<organism evidence="16 17">
    <name type="scientific">Callorhinchus milii</name>
    <name type="common">Ghost shark</name>
    <dbReference type="NCBI Taxonomy" id="7868"/>
    <lineage>
        <taxon>Eukaryota</taxon>
        <taxon>Metazoa</taxon>
        <taxon>Chordata</taxon>
        <taxon>Craniata</taxon>
        <taxon>Vertebrata</taxon>
        <taxon>Chondrichthyes</taxon>
        <taxon>Holocephali</taxon>
        <taxon>Chimaeriformes</taxon>
        <taxon>Callorhinchidae</taxon>
        <taxon>Callorhinchus</taxon>
    </lineage>
</organism>
<dbReference type="EC" id="2.1.1.34" evidence="10"/>
<comment type="catalytic activity">
    <reaction evidence="8">
        <text>guanosine(18) in tRNA + S-adenosyl-L-methionine = 2'-O-methylguanosine(18) in tRNA + S-adenosyl-L-homocysteine + H(+)</text>
        <dbReference type="Rhea" id="RHEA:20077"/>
        <dbReference type="Rhea" id="RHEA-COMP:10190"/>
        <dbReference type="Rhea" id="RHEA-COMP:10192"/>
        <dbReference type="ChEBI" id="CHEBI:15378"/>
        <dbReference type="ChEBI" id="CHEBI:57856"/>
        <dbReference type="ChEBI" id="CHEBI:59789"/>
        <dbReference type="ChEBI" id="CHEBI:74269"/>
        <dbReference type="ChEBI" id="CHEBI:74445"/>
        <dbReference type="EC" id="2.1.1.34"/>
    </reaction>
    <physiologicalReaction direction="left-to-right" evidence="8">
        <dbReference type="Rhea" id="RHEA:20078"/>
    </physiologicalReaction>
</comment>
<dbReference type="InterPro" id="IPR044748">
    <property type="entry name" value="Trm3/TARBP1_C"/>
</dbReference>
<evidence type="ECO:0000256" key="10">
    <source>
        <dbReference type="ARBA" id="ARBA00093594"/>
    </source>
</evidence>
<dbReference type="OMA" id="ANIPRCK"/>
<dbReference type="Gene3D" id="3.40.1280.10">
    <property type="match status" value="1"/>
</dbReference>
<proteinExistence type="inferred from homology"/>
<dbReference type="SUPFAM" id="SSF75217">
    <property type="entry name" value="alpha/beta knot"/>
    <property type="match status" value="1"/>
</dbReference>
<dbReference type="Ensembl" id="ENSCMIT00000046265.1">
    <property type="protein sequence ID" value="ENSCMIP00000045612.1"/>
    <property type="gene ID" value="ENSCMIG00000018775.1"/>
</dbReference>
<accession>A0A4W3JS87</accession>
<dbReference type="PROSITE" id="PS51624">
    <property type="entry name" value="SAM_MT_TRMH_2"/>
    <property type="match status" value="1"/>
</dbReference>
<evidence type="ECO:0000256" key="2">
    <source>
        <dbReference type="ARBA" id="ARBA00011407"/>
    </source>
</evidence>
<dbReference type="CDD" id="cd18091">
    <property type="entry name" value="SpoU-like_TRM3-like"/>
    <property type="match status" value="1"/>
</dbReference>
<evidence type="ECO:0000256" key="3">
    <source>
        <dbReference type="ARBA" id="ARBA00022603"/>
    </source>
</evidence>
<keyword evidence="5" id="KW-0949">S-adenosyl-L-methionine</keyword>
<dbReference type="PANTHER" id="PTHR12029:SF11">
    <property type="entry name" value="METHYLTRANSFERASE TARBP1-RELATED"/>
    <property type="match status" value="1"/>
</dbReference>
<dbReference type="InterPro" id="IPR025806">
    <property type="entry name" value="TARBP1"/>
</dbReference>
<dbReference type="InterPro" id="IPR045330">
    <property type="entry name" value="TRM3/TARBP1"/>
</dbReference>
<dbReference type="GO" id="GO:0030488">
    <property type="term" value="P:tRNA methylation"/>
    <property type="evidence" value="ECO:0007669"/>
    <property type="project" value="InterPro"/>
</dbReference>
<reference evidence="16" key="4">
    <citation type="submission" date="2025-08" db="UniProtKB">
        <authorList>
            <consortium name="Ensembl"/>
        </authorList>
    </citation>
    <scope>IDENTIFICATION</scope>
</reference>
<evidence type="ECO:0000256" key="6">
    <source>
        <dbReference type="ARBA" id="ARBA00022884"/>
    </source>
</evidence>
<evidence type="ECO:0000256" key="9">
    <source>
        <dbReference type="ARBA" id="ARBA00093361"/>
    </source>
</evidence>
<keyword evidence="6" id="KW-0694">RNA-binding</keyword>
<dbReference type="STRING" id="7868.ENSCMIP00000045612"/>
<reference evidence="16" key="5">
    <citation type="submission" date="2025-09" db="UniProtKB">
        <authorList>
            <consortium name="Ensembl"/>
        </authorList>
    </citation>
    <scope>IDENTIFICATION</scope>
</reference>
<gene>
    <name evidence="16" type="primary">tarbp1</name>
</gene>
<keyword evidence="4" id="KW-0808">Transferase</keyword>
<comment type="similarity">
    <text evidence="1">Belongs to the class IV-like SAM-binding methyltransferase superfamily. RNA methyltransferase TrmH family.</text>
</comment>
<dbReference type="InterPro" id="IPR029028">
    <property type="entry name" value="Alpha/beta_knot_MTases"/>
</dbReference>
<dbReference type="InterPro" id="IPR056921">
    <property type="entry name" value="TARBP1_dom"/>
</dbReference>
<evidence type="ECO:0000256" key="4">
    <source>
        <dbReference type="ARBA" id="ARBA00022679"/>
    </source>
</evidence>
<sequence length="1662" mass="187218">MKPLVAELLLRSAPGPPWLLLRELCWDPESGELPEADRVETLRLCVDGLRAEVERRVEQARGGEPWCPASGREKSTASGAAAAEEEEEEGITGALREVASGRCLPLLQRLRVSGSGGSGDALRDSERGGPEERGRGRLVHSLCALLSGCCREAAPSLTGDIARLALGDVRAHSEERSAGAAGESGAGPRAPVYSDVHVAVEVLASVAPLLPRLPEGLELRDRVLSAVLTAVRAGDEGLASRAAARVIPALLATGVPLERLWDEVKSCEGPTGGPGAGCRRLLLLSSLSDHLFPPHRDGREAPDLRRCPEFWRVLQRGLVHRDNVSRKRAVYLLKRAVDVSRTLRGNVCPENESGSDPCLFWWLAEKNKLLVQLWENYILIMETLEENQVHVIRPVLPRLCSLLDATVSKGISLFHTSWVLCAYKRMFASENKTIIKEGLFHFLDVNVTKYPFITRMLSEFICGPLMDALSESTLYSRSPEQTVGSCPLLGVKLQVLLITFVESVPEQSKGDFLLQLIKSMGSKYWCAIPILFISRALAQIPSCKAWGVEGLHALREVLRCTMITHQVLLRGAAQCYLLQTTMNLTDVEKVSLSEISNFLTFVRAEESLSRGTKLWNELCEWLHRNDRNFRRDKDSAPVSLDKRALSAYVQNLVERYMKVSLTEGESNYMPDWFEAQLVAQMTVLVADVEEKYNTEGDSSSGDENLLGQFLYPLLDSLRKLNTHAYLPVVKADKSLQLLLKLLETCSSKCLMDKTEDRVLNVLQKSVMSSVEQVLEYTFRRLTSELQSVSDLDRCHLYLAVMSMMVKILSTIDWKKGSCIWSYISSLTQASLQHLQAASDDQDLKLVRQIQKAVAMASVAWVCETTSLYPELQLNSLDAVKTLVRFISTAPFNQTLEKPLWSEQDTGFLETGSSIQGWGKIAAQFVCNQWICIHFAFNKCDQFITSSDKNLDLSLPVVENPALTLQACTEALSIVPSDQVLPILQCMRILIPKVLGSREPLCVESLDLAWKAVLDLNSNQLYFWPTLNAFIKIAFHHQLLGVSAECNIGIKLKEILNQLFEISQTKIGVFNVLIAHCCQTWLPAVSASNTCLQDSFAIAQNHIDLFVEACLFGPVFRKDQRLIQDVHIFIELQGDDCAANVTTESENKDDQFVRIWAISFLCHLDGSDSLHKNFIEKLVNKLLEKDNELRNKKGRYYVNSMYHRVKTRIWQTLLVLLHHLDQNFVRKILETVYLSGFSDNQASVKYLIEWFIILILHKWPEFLDSFWRCFRFKQENTKSSICTFLAILVHIDVILKNVEEKNHYLKKALSVILPWCLNHNFSVRLYALLALQKVWEACQLAKMEGDDLQFLEPIVESSLEQAGHKQSTGNAGKNWQRIQEHFFFETFQPLEDYSLETFFYTFPSLSDVIEDEWIPVWKFKRVMDLSSSTSVVNLFNSRNKLSELKSTDWVQRDKGYSLSEADLDAEWTDVQKKIIPWKNSIPDQDLELIYQERATKLGKSSNSSSSLIVVASLIDKPTNLGGLCRTSEIFGASVLVVNNMHCVNDKQFQALSVSAEQWMPVIEVKPAQLVEYLQQKKTEGYTIIGVEQTANSQDLTQYRFPEKTLLLLGNEREGIPANLIQHLDVCVEIPQYGVIRSLNVHVSGALLVWEYTRQQMMTNSSGP</sequence>
<dbReference type="InterPro" id="IPR029026">
    <property type="entry name" value="tRNA_m1G_MTases_N"/>
</dbReference>
<comment type="subunit">
    <text evidence="2">Monomer and homodimer.</text>
</comment>
<dbReference type="Proteomes" id="UP000314986">
    <property type="component" value="Unassembled WGS sequence"/>
</dbReference>
<keyword evidence="3" id="KW-0489">Methyltransferase</keyword>